<dbReference type="InterPro" id="IPR011545">
    <property type="entry name" value="DEAD/DEAH_box_helicase_dom"/>
</dbReference>
<dbReference type="InterPro" id="IPR027417">
    <property type="entry name" value="P-loop_NTPase"/>
</dbReference>
<evidence type="ECO:0000256" key="4">
    <source>
        <dbReference type="ARBA" id="ARBA00022806"/>
    </source>
</evidence>
<evidence type="ECO:0000256" key="8">
    <source>
        <dbReference type="SAM" id="MobiDB-lite"/>
    </source>
</evidence>
<dbReference type="InterPro" id="IPR036388">
    <property type="entry name" value="WH-like_DNA-bd_sf"/>
</dbReference>
<accession>A0A4Q9Q9W6</accession>
<dbReference type="CDD" id="cd17920">
    <property type="entry name" value="DEXHc_RecQ"/>
    <property type="match status" value="1"/>
</dbReference>
<feature type="domain" description="Helicase ATP-binding" evidence="9">
    <location>
        <begin position="39"/>
        <end position="207"/>
    </location>
</feature>
<dbReference type="SUPFAM" id="SSF52540">
    <property type="entry name" value="P-loop containing nucleoside triphosphate hydrolases"/>
    <property type="match status" value="1"/>
</dbReference>
<comment type="similarity">
    <text evidence="1 7">Belongs to the helicase family. RecQ subfamily.</text>
</comment>
<dbReference type="AlphaFoldDB" id="A0A4Q9Q9W6"/>
<dbReference type="EC" id="5.6.2.4" evidence="7"/>
<dbReference type="PROSITE" id="PS51194">
    <property type="entry name" value="HELICASE_CTER"/>
    <property type="match status" value="1"/>
</dbReference>
<dbReference type="PANTHER" id="PTHR13710:SF120">
    <property type="entry name" value="BIFUNCTIONAL 3'-5' EXONUCLEASE_ATP-DEPENDENT HELICASE WRN"/>
    <property type="match status" value="1"/>
</dbReference>
<dbReference type="GO" id="GO:0005694">
    <property type="term" value="C:chromosome"/>
    <property type="evidence" value="ECO:0007669"/>
    <property type="project" value="TreeGrafter"/>
</dbReference>
<keyword evidence="7" id="KW-0539">Nucleus</keyword>
<dbReference type="GO" id="GO:0000724">
    <property type="term" value="P:double-strand break repair via homologous recombination"/>
    <property type="evidence" value="ECO:0007669"/>
    <property type="project" value="TreeGrafter"/>
</dbReference>
<keyword evidence="4 7" id="KW-0347">Helicase</keyword>
<evidence type="ECO:0000256" key="3">
    <source>
        <dbReference type="ARBA" id="ARBA00022801"/>
    </source>
</evidence>
<dbReference type="Gene3D" id="1.10.10.10">
    <property type="entry name" value="Winged helix-like DNA-binding domain superfamily/Winged helix DNA-binding domain"/>
    <property type="match status" value="1"/>
</dbReference>
<comment type="catalytic activity">
    <reaction evidence="7">
        <text>ATP + H2O = ADP + phosphate + H(+)</text>
        <dbReference type="Rhea" id="RHEA:13065"/>
        <dbReference type="ChEBI" id="CHEBI:15377"/>
        <dbReference type="ChEBI" id="CHEBI:15378"/>
        <dbReference type="ChEBI" id="CHEBI:30616"/>
        <dbReference type="ChEBI" id="CHEBI:43474"/>
        <dbReference type="ChEBI" id="CHEBI:456216"/>
    </reaction>
</comment>
<evidence type="ECO:0000256" key="2">
    <source>
        <dbReference type="ARBA" id="ARBA00022741"/>
    </source>
</evidence>
<dbReference type="GO" id="GO:0005524">
    <property type="term" value="F:ATP binding"/>
    <property type="evidence" value="ECO:0007669"/>
    <property type="project" value="UniProtKB-KW"/>
</dbReference>
<dbReference type="InterPro" id="IPR014001">
    <property type="entry name" value="Helicase_ATP-bd"/>
</dbReference>
<dbReference type="Pfam" id="PF16124">
    <property type="entry name" value="RecQ_Zn_bind"/>
    <property type="match status" value="1"/>
</dbReference>
<dbReference type="InterPro" id="IPR001650">
    <property type="entry name" value="Helicase_C-like"/>
</dbReference>
<dbReference type="NCBIfam" id="TIGR00614">
    <property type="entry name" value="recQ_fam"/>
    <property type="match status" value="1"/>
</dbReference>
<dbReference type="PROSITE" id="PS51192">
    <property type="entry name" value="HELICASE_ATP_BIND_1"/>
    <property type="match status" value="1"/>
</dbReference>
<dbReference type="FunFam" id="3.40.50.300:FF:001389">
    <property type="entry name" value="ATP-dependent DNA helicase RecQ"/>
    <property type="match status" value="1"/>
</dbReference>
<evidence type="ECO:0000256" key="6">
    <source>
        <dbReference type="ARBA" id="ARBA00034617"/>
    </source>
</evidence>
<feature type="compositionally biased region" description="Gly residues" evidence="8">
    <location>
        <begin position="697"/>
        <end position="709"/>
    </location>
</feature>
<comment type="subcellular location">
    <subcellularLocation>
        <location evidence="7">Nucleus</location>
    </subcellularLocation>
</comment>
<evidence type="ECO:0000313" key="12">
    <source>
        <dbReference type="Proteomes" id="UP000292082"/>
    </source>
</evidence>
<dbReference type="PANTHER" id="PTHR13710">
    <property type="entry name" value="DNA HELICASE RECQ FAMILY MEMBER"/>
    <property type="match status" value="1"/>
</dbReference>
<comment type="catalytic activity">
    <reaction evidence="6 7">
        <text>Couples ATP hydrolysis with the unwinding of duplex DNA by translocating in the 3'-5' direction.</text>
        <dbReference type="EC" id="5.6.2.4"/>
    </reaction>
</comment>
<dbReference type="GO" id="GO:0009378">
    <property type="term" value="F:four-way junction helicase activity"/>
    <property type="evidence" value="ECO:0007669"/>
    <property type="project" value="TreeGrafter"/>
</dbReference>
<feature type="domain" description="Helicase C-terminal" evidence="10">
    <location>
        <begin position="232"/>
        <end position="378"/>
    </location>
</feature>
<evidence type="ECO:0000259" key="9">
    <source>
        <dbReference type="PROSITE" id="PS51192"/>
    </source>
</evidence>
<gene>
    <name evidence="11" type="ORF">BD310DRAFT_869056</name>
</gene>
<dbReference type="Proteomes" id="UP000292082">
    <property type="component" value="Unassembled WGS sequence"/>
</dbReference>
<dbReference type="SMART" id="SM00490">
    <property type="entry name" value="HELICc"/>
    <property type="match status" value="1"/>
</dbReference>
<sequence>MPTANMGDVQHPMMEKAHEALRDTFGFSSFRLEQEAVIRRLLVDNENALVLFPTGGGKSLTYQIPALCLEGLTLVISPLIALMKDQVDTLVMRGVKAASLDSTQDASKSGWVKNEVITGSMKMLYVAPERLNNEGFMAMMRRVRISLLAVDESHCISQWGASFRPEYLKIARFAEEMDVERVLCLTATATPSVSQDICGSFFIDRDAGVFRIPVYRPNLALNVEVFDTMAQKISRVVSILQGRTGPAIVYVTLQKHAEEVANTLRCYQLDAAIYHAGLPSEERGRVQLQFMESDRGIVVATIAFGMGIDKANIRQVIHFHMPKTLENYSQEVGRAGRDGSLSHCYMFLCATDLPILEGFARGDTCAKRDIELWIQEVSLKQPASDSTLDFNLYKQSKDYDIRQNVLNLCYAQLELDYGYIRATTPFYSIYDISRCDENGWSKVLADSSPAAKAIRTYWTSKGTKCQIDTMLTAERSGVERSDIARTVNGWELDGHITSKASQVRARFMVTKPLPTGTNDIKHLADQIYTGMVGRENEAVEKLRKVVEFATNDDCLAQGLAVYFGDEDAVPDGMCGQCSFCTSGAGVEFSPIAQSVPDAARLNKILDACPERDDPRLLARMAFGITSPRLTYGKWSTAHPLFGSMVDVDFSALVAAFDEECKKAGYEKAETVAPARTAQKRTYSKTTTTTSNYSSGSSRGGRGGYGGGSYKRGRRG</sequence>
<organism evidence="11 12">
    <name type="scientific">Dichomitus squalens</name>
    <dbReference type="NCBI Taxonomy" id="114155"/>
    <lineage>
        <taxon>Eukaryota</taxon>
        <taxon>Fungi</taxon>
        <taxon>Dikarya</taxon>
        <taxon>Basidiomycota</taxon>
        <taxon>Agaricomycotina</taxon>
        <taxon>Agaricomycetes</taxon>
        <taxon>Polyporales</taxon>
        <taxon>Polyporaceae</taxon>
        <taxon>Dichomitus</taxon>
    </lineage>
</organism>
<name>A0A4Q9Q9W6_9APHY</name>
<dbReference type="STRING" id="114155.A0A4Q9Q9W6"/>
<proteinExistence type="inferred from homology"/>
<feature type="compositionally biased region" description="Low complexity" evidence="8">
    <location>
        <begin position="683"/>
        <end position="696"/>
    </location>
</feature>
<keyword evidence="3 7" id="KW-0378">Hydrolase</keyword>
<dbReference type="SMART" id="SM00487">
    <property type="entry name" value="DEXDc"/>
    <property type="match status" value="1"/>
</dbReference>
<dbReference type="GO" id="GO:0043138">
    <property type="term" value="F:3'-5' DNA helicase activity"/>
    <property type="evidence" value="ECO:0007669"/>
    <property type="project" value="UniProtKB-EC"/>
</dbReference>
<evidence type="ECO:0000256" key="7">
    <source>
        <dbReference type="RuleBase" id="RU364117"/>
    </source>
</evidence>
<keyword evidence="2 7" id="KW-0547">Nucleotide-binding</keyword>
<protein>
    <recommendedName>
        <fullName evidence="7">ATP-dependent DNA helicase</fullName>
        <ecNumber evidence="7">5.6.2.4</ecNumber>
    </recommendedName>
</protein>
<keyword evidence="5 7" id="KW-0067">ATP-binding</keyword>
<evidence type="ECO:0000256" key="5">
    <source>
        <dbReference type="ARBA" id="ARBA00022840"/>
    </source>
</evidence>
<reference evidence="11 12" key="1">
    <citation type="submission" date="2019-01" db="EMBL/GenBank/DDBJ databases">
        <title>Draft genome sequences of three monokaryotic isolates of the white-rot basidiomycete fungus Dichomitus squalens.</title>
        <authorList>
            <consortium name="DOE Joint Genome Institute"/>
            <person name="Lopez S.C."/>
            <person name="Andreopoulos B."/>
            <person name="Pangilinan J."/>
            <person name="Lipzen A."/>
            <person name="Riley R."/>
            <person name="Ahrendt S."/>
            <person name="Ng V."/>
            <person name="Barry K."/>
            <person name="Daum C."/>
            <person name="Grigoriev I.V."/>
            <person name="Hilden K.S."/>
            <person name="Makela M.R."/>
            <person name="de Vries R.P."/>
        </authorList>
    </citation>
    <scope>NUCLEOTIDE SEQUENCE [LARGE SCALE GENOMIC DNA]</scope>
    <source>
        <strain evidence="11 12">CBS 464.89</strain>
    </source>
</reference>
<dbReference type="GO" id="GO:0003676">
    <property type="term" value="F:nucleic acid binding"/>
    <property type="evidence" value="ECO:0007669"/>
    <property type="project" value="InterPro"/>
</dbReference>
<dbReference type="Gene3D" id="3.40.50.300">
    <property type="entry name" value="P-loop containing nucleotide triphosphate hydrolases"/>
    <property type="match status" value="2"/>
</dbReference>
<evidence type="ECO:0000259" key="10">
    <source>
        <dbReference type="PROSITE" id="PS51194"/>
    </source>
</evidence>
<dbReference type="GO" id="GO:0005634">
    <property type="term" value="C:nucleus"/>
    <property type="evidence" value="ECO:0007669"/>
    <property type="project" value="UniProtKB-SubCell"/>
</dbReference>
<feature type="region of interest" description="Disordered" evidence="8">
    <location>
        <begin position="673"/>
        <end position="715"/>
    </location>
</feature>
<evidence type="ECO:0000256" key="1">
    <source>
        <dbReference type="ARBA" id="ARBA00005446"/>
    </source>
</evidence>
<dbReference type="InterPro" id="IPR004589">
    <property type="entry name" value="DNA_helicase_ATP-dep_RecQ"/>
</dbReference>
<dbReference type="EMBL" id="ML145088">
    <property type="protein sequence ID" value="TBU63841.1"/>
    <property type="molecule type" value="Genomic_DNA"/>
</dbReference>
<dbReference type="GO" id="GO:0005737">
    <property type="term" value="C:cytoplasm"/>
    <property type="evidence" value="ECO:0007669"/>
    <property type="project" value="TreeGrafter"/>
</dbReference>
<dbReference type="Pfam" id="PF00271">
    <property type="entry name" value="Helicase_C"/>
    <property type="match status" value="1"/>
</dbReference>
<dbReference type="GO" id="GO:0016887">
    <property type="term" value="F:ATP hydrolysis activity"/>
    <property type="evidence" value="ECO:0007669"/>
    <property type="project" value="RHEA"/>
</dbReference>
<keyword evidence="12" id="KW-1185">Reference proteome</keyword>
<evidence type="ECO:0000313" key="11">
    <source>
        <dbReference type="EMBL" id="TBU63841.1"/>
    </source>
</evidence>
<dbReference type="Pfam" id="PF00270">
    <property type="entry name" value="DEAD"/>
    <property type="match status" value="1"/>
</dbReference>
<dbReference type="InterPro" id="IPR032284">
    <property type="entry name" value="RecQ_Zn-bd"/>
</dbReference>